<feature type="transmembrane region" description="Helical" evidence="6">
    <location>
        <begin position="171"/>
        <end position="194"/>
    </location>
</feature>
<evidence type="ECO:0000256" key="4">
    <source>
        <dbReference type="ARBA" id="ARBA00022989"/>
    </source>
</evidence>
<feature type="domain" description="Amino acid transporter transmembrane" evidence="7">
    <location>
        <begin position="28"/>
        <end position="407"/>
    </location>
</feature>
<dbReference type="InterPro" id="IPR013057">
    <property type="entry name" value="AA_transpt_TM"/>
</dbReference>
<dbReference type="Pfam" id="PF01490">
    <property type="entry name" value="Aa_trans"/>
    <property type="match status" value="1"/>
</dbReference>
<feature type="transmembrane region" description="Helical" evidence="6">
    <location>
        <begin position="359"/>
        <end position="380"/>
    </location>
</feature>
<evidence type="ECO:0000256" key="1">
    <source>
        <dbReference type="ARBA" id="ARBA00004141"/>
    </source>
</evidence>
<accession>A0ABR2WB58</accession>
<feature type="transmembrane region" description="Helical" evidence="6">
    <location>
        <begin position="34"/>
        <end position="52"/>
    </location>
</feature>
<dbReference type="PANTHER" id="PTHR22950">
    <property type="entry name" value="AMINO ACID TRANSPORTER"/>
    <property type="match status" value="1"/>
</dbReference>
<feature type="transmembrane region" description="Helical" evidence="6">
    <location>
        <begin position="333"/>
        <end position="353"/>
    </location>
</feature>
<evidence type="ECO:0000256" key="6">
    <source>
        <dbReference type="SAM" id="Phobius"/>
    </source>
</evidence>
<feature type="transmembrane region" description="Helical" evidence="6">
    <location>
        <begin position="392"/>
        <end position="409"/>
    </location>
</feature>
<dbReference type="Proteomes" id="UP001479436">
    <property type="component" value="Unassembled WGS sequence"/>
</dbReference>
<reference evidence="8 9" key="1">
    <citation type="submission" date="2023-04" db="EMBL/GenBank/DDBJ databases">
        <title>Genome of Basidiobolus ranarum AG-B5.</title>
        <authorList>
            <person name="Stajich J.E."/>
            <person name="Carter-House D."/>
            <person name="Gryganskyi A."/>
        </authorList>
    </citation>
    <scope>NUCLEOTIDE SEQUENCE [LARGE SCALE GENOMIC DNA]</scope>
    <source>
        <strain evidence="8 9">AG-B5</strain>
    </source>
</reference>
<dbReference type="EMBL" id="JASJQH010006885">
    <property type="protein sequence ID" value="KAK9729097.1"/>
    <property type="molecule type" value="Genomic_DNA"/>
</dbReference>
<feature type="transmembrane region" description="Helical" evidence="6">
    <location>
        <begin position="246"/>
        <end position="268"/>
    </location>
</feature>
<evidence type="ECO:0000313" key="9">
    <source>
        <dbReference type="Proteomes" id="UP001479436"/>
    </source>
</evidence>
<keyword evidence="3 6" id="KW-0812">Transmembrane</keyword>
<feature type="transmembrane region" description="Helical" evidence="6">
    <location>
        <begin position="58"/>
        <end position="80"/>
    </location>
</feature>
<feature type="transmembrane region" description="Helical" evidence="6">
    <location>
        <begin position="112"/>
        <end position="134"/>
    </location>
</feature>
<comment type="caution">
    <text evidence="8">The sequence shown here is derived from an EMBL/GenBank/DDBJ whole genome shotgun (WGS) entry which is preliminary data.</text>
</comment>
<evidence type="ECO:0000256" key="2">
    <source>
        <dbReference type="ARBA" id="ARBA00008066"/>
    </source>
</evidence>
<keyword evidence="4 6" id="KW-1133">Transmembrane helix</keyword>
<protein>
    <recommendedName>
        <fullName evidence="7">Amino acid transporter transmembrane domain-containing protein</fullName>
    </recommendedName>
</protein>
<keyword evidence="5 6" id="KW-0472">Membrane</keyword>
<feature type="transmembrane region" description="Helical" evidence="6">
    <location>
        <begin position="280"/>
        <end position="301"/>
    </location>
</feature>
<organism evidence="8 9">
    <name type="scientific">Basidiobolus ranarum</name>
    <dbReference type="NCBI Taxonomy" id="34480"/>
    <lineage>
        <taxon>Eukaryota</taxon>
        <taxon>Fungi</taxon>
        <taxon>Fungi incertae sedis</taxon>
        <taxon>Zoopagomycota</taxon>
        <taxon>Entomophthoromycotina</taxon>
        <taxon>Basidiobolomycetes</taxon>
        <taxon>Basidiobolales</taxon>
        <taxon>Basidiobolaceae</taxon>
        <taxon>Basidiobolus</taxon>
    </lineage>
</organism>
<dbReference type="PANTHER" id="PTHR22950:SF349">
    <property type="entry name" value="AMINO ACID TRANSPORTER TRANSMEMBRANE DOMAIN-CONTAINING PROTEIN"/>
    <property type="match status" value="1"/>
</dbReference>
<comment type="similarity">
    <text evidence="2">Belongs to the amino acid/polyamine transporter 2 family.</text>
</comment>
<evidence type="ECO:0000259" key="7">
    <source>
        <dbReference type="Pfam" id="PF01490"/>
    </source>
</evidence>
<comment type="subcellular location">
    <subcellularLocation>
        <location evidence="1">Membrane</location>
        <topology evidence="1">Multi-pass membrane protein</topology>
    </subcellularLocation>
</comment>
<gene>
    <name evidence="8" type="ORF">K7432_000539</name>
</gene>
<proteinExistence type="inferred from homology"/>
<feature type="transmembrane region" description="Helical" evidence="6">
    <location>
        <begin position="146"/>
        <end position="164"/>
    </location>
</feature>
<keyword evidence="9" id="KW-1185">Reference proteome</keyword>
<evidence type="ECO:0000256" key="5">
    <source>
        <dbReference type="ARBA" id="ARBA00023136"/>
    </source>
</evidence>
<evidence type="ECO:0000256" key="3">
    <source>
        <dbReference type="ARBA" id="ARBA00022692"/>
    </source>
</evidence>
<feature type="transmembrane region" description="Helical" evidence="6">
    <location>
        <begin position="206"/>
        <end position="225"/>
    </location>
</feature>
<name>A0ABR2WB58_9FUNG</name>
<evidence type="ECO:0000313" key="8">
    <source>
        <dbReference type="EMBL" id="KAK9729097.1"/>
    </source>
</evidence>
<sequence length="422" mass="46625">MTNDTVVDITAKDSLEFSPTNTVVRDRNGSSLGAYFNVICVVAGTGTLQLPLTLEQGGWASIFLMMICGTIAVYTGNLLIKCLYYNGRSRLPDYPSVGYAAYGRFGQNFIRFFHYTILLGASCIYIILAGVNLHDLLLRAGVNLDPKIWILISAVIVWIPFVALKSLKEFVWLSVFGVLTTFIVIMVAVVEGFLDLPNQQENTHQFIVPSGIPIALTSIAFSFGGNAIYPHVEVAMKNRHSWNKTLALSIFTIFLMYLLVSVSGYYVYGNTTLSPIYANLPQGAATIVAIAMITVHVVLAAPLNLISFSNEIEIIWNINDTCYTPLKAFALRFVLRSFIMVLLTVVGVFLPYFGPLMSLIGGLGYPIILFLAPIALYLKLFGVRSMGWPERIWCLFITFIAIIGLVLGTKDAIIQLIKIKNQ</sequence>